<feature type="transmembrane region" description="Helical" evidence="1">
    <location>
        <begin position="100"/>
        <end position="123"/>
    </location>
</feature>
<comment type="caution">
    <text evidence="2">The sequence shown here is derived from an EMBL/GenBank/DDBJ whole genome shotgun (WGS) entry which is preliminary data.</text>
</comment>
<gene>
    <name evidence="2" type="ORF">GGQ80_000242</name>
</gene>
<protein>
    <submittedName>
        <fullName evidence="2">Cytochrome bd-type quinol oxidase subunit 2</fullName>
    </submittedName>
</protein>
<evidence type="ECO:0000313" key="2">
    <source>
        <dbReference type="EMBL" id="MBB4152366.1"/>
    </source>
</evidence>
<keyword evidence="1" id="KW-1133">Transmembrane helix</keyword>
<keyword evidence="1" id="KW-0472">Membrane</keyword>
<reference evidence="2 3" key="1">
    <citation type="submission" date="2020-08" db="EMBL/GenBank/DDBJ databases">
        <title>Genomic Encyclopedia of Type Strains, Phase IV (KMG-IV): sequencing the most valuable type-strain genomes for metagenomic binning, comparative biology and taxonomic classification.</title>
        <authorList>
            <person name="Goeker M."/>
        </authorList>
    </citation>
    <scope>NUCLEOTIDE SEQUENCE [LARGE SCALE GENOMIC DNA]</scope>
    <source>
        <strain evidence="2 3">YC6723</strain>
    </source>
</reference>
<dbReference type="EMBL" id="JACIEV010000001">
    <property type="protein sequence ID" value="MBB4152366.1"/>
    <property type="molecule type" value="Genomic_DNA"/>
</dbReference>
<sequence>MALSVMVVAYGAYFALVTASERSMLDMLLLFGGVAIAQAVIMIVGSILLAVQAGKEARAKADERDRAIDRRGTRIAYFVLLTGMIVVGVVMPFSKQGWQISNAALLALVASEIVRYGVVVASYRRGWHG</sequence>
<evidence type="ECO:0000313" key="3">
    <source>
        <dbReference type="Proteomes" id="UP000529795"/>
    </source>
</evidence>
<accession>A0A840F7S5</accession>
<proteinExistence type="predicted"/>
<dbReference type="Proteomes" id="UP000529795">
    <property type="component" value="Unassembled WGS sequence"/>
</dbReference>
<organism evidence="2 3">
    <name type="scientific">Sphingomonas jinjuensis</name>
    <dbReference type="NCBI Taxonomy" id="535907"/>
    <lineage>
        <taxon>Bacteria</taxon>
        <taxon>Pseudomonadati</taxon>
        <taxon>Pseudomonadota</taxon>
        <taxon>Alphaproteobacteria</taxon>
        <taxon>Sphingomonadales</taxon>
        <taxon>Sphingomonadaceae</taxon>
        <taxon>Sphingomonas</taxon>
    </lineage>
</organism>
<keyword evidence="1" id="KW-0812">Transmembrane</keyword>
<evidence type="ECO:0000256" key="1">
    <source>
        <dbReference type="SAM" id="Phobius"/>
    </source>
</evidence>
<name>A0A840F7S5_9SPHN</name>
<keyword evidence="3" id="KW-1185">Reference proteome</keyword>
<dbReference type="RefSeq" id="WP_246346771.1">
    <property type="nucleotide sequence ID" value="NZ_JACIEV010000001.1"/>
</dbReference>
<feature type="transmembrane region" description="Helical" evidence="1">
    <location>
        <begin position="29"/>
        <end position="54"/>
    </location>
</feature>
<dbReference type="AlphaFoldDB" id="A0A840F7S5"/>
<feature type="transmembrane region" description="Helical" evidence="1">
    <location>
        <begin position="75"/>
        <end position="94"/>
    </location>
</feature>